<name>A0ABS8V5G3_DATST</name>
<evidence type="ECO:0000313" key="2">
    <source>
        <dbReference type="Proteomes" id="UP000823775"/>
    </source>
</evidence>
<accession>A0ABS8V5G3</accession>
<proteinExistence type="predicted"/>
<reference evidence="1 2" key="1">
    <citation type="journal article" date="2021" name="BMC Genomics">
        <title>Datura genome reveals duplications of psychoactive alkaloid biosynthetic genes and high mutation rate following tissue culture.</title>
        <authorList>
            <person name="Rajewski A."/>
            <person name="Carter-House D."/>
            <person name="Stajich J."/>
            <person name="Litt A."/>
        </authorList>
    </citation>
    <scope>NUCLEOTIDE SEQUENCE [LARGE SCALE GENOMIC DNA]</scope>
    <source>
        <strain evidence="1">AR-01</strain>
    </source>
</reference>
<protein>
    <submittedName>
        <fullName evidence="1">Uncharacterized protein</fullName>
    </submittedName>
</protein>
<keyword evidence="2" id="KW-1185">Reference proteome</keyword>
<comment type="caution">
    <text evidence="1">The sequence shown here is derived from an EMBL/GenBank/DDBJ whole genome shotgun (WGS) entry which is preliminary data.</text>
</comment>
<dbReference type="Proteomes" id="UP000823775">
    <property type="component" value="Unassembled WGS sequence"/>
</dbReference>
<sequence>MIGKAEGNTDSDRMLKKRGEAVHQCAEFVNKVVLPRAERRFVDALLICLLWALKSLTHRSQAIMIEHMAKMGLVLKDGRHGLACSTCSLLCSSTLAFLLGEAGSLRWASPTSQILLRLLMRVKRRLSVSFALVAQRDAEIAALKASQSSA</sequence>
<evidence type="ECO:0000313" key="1">
    <source>
        <dbReference type="EMBL" id="MCD9641410.1"/>
    </source>
</evidence>
<dbReference type="EMBL" id="JACEIK010003355">
    <property type="protein sequence ID" value="MCD9641410.1"/>
    <property type="molecule type" value="Genomic_DNA"/>
</dbReference>
<organism evidence="1 2">
    <name type="scientific">Datura stramonium</name>
    <name type="common">Jimsonweed</name>
    <name type="synonym">Common thornapple</name>
    <dbReference type="NCBI Taxonomy" id="4076"/>
    <lineage>
        <taxon>Eukaryota</taxon>
        <taxon>Viridiplantae</taxon>
        <taxon>Streptophyta</taxon>
        <taxon>Embryophyta</taxon>
        <taxon>Tracheophyta</taxon>
        <taxon>Spermatophyta</taxon>
        <taxon>Magnoliopsida</taxon>
        <taxon>eudicotyledons</taxon>
        <taxon>Gunneridae</taxon>
        <taxon>Pentapetalae</taxon>
        <taxon>asterids</taxon>
        <taxon>lamiids</taxon>
        <taxon>Solanales</taxon>
        <taxon>Solanaceae</taxon>
        <taxon>Solanoideae</taxon>
        <taxon>Datureae</taxon>
        <taxon>Datura</taxon>
    </lineage>
</organism>
<gene>
    <name evidence="1" type="ORF">HAX54_027585</name>
</gene>